<protein>
    <submittedName>
        <fullName evidence="2">Uncharacterized protein</fullName>
    </submittedName>
</protein>
<accession>A0AA40EL83</accession>
<evidence type="ECO:0000256" key="1">
    <source>
        <dbReference type="SAM" id="Phobius"/>
    </source>
</evidence>
<feature type="transmembrane region" description="Helical" evidence="1">
    <location>
        <begin position="88"/>
        <end position="105"/>
    </location>
</feature>
<comment type="caution">
    <text evidence="2">The sequence shown here is derived from an EMBL/GenBank/DDBJ whole genome shotgun (WGS) entry which is preliminary data.</text>
</comment>
<dbReference type="AlphaFoldDB" id="A0AA40EL83"/>
<organism evidence="2 3">
    <name type="scientific">Schizothecium vesticola</name>
    <dbReference type="NCBI Taxonomy" id="314040"/>
    <lineage>
        <taxon>Eukaryota</taxon>
        <taxon>Fungi</taxon>
        <taxon>Dikarya</taxon>
        <taxon>Ascomycota</taxon>
        <taxon>Pezizomycotina</taxon>
        <taxon>Sordariomycetes</taxon>
        <taxon>Sordariomycetidae</taxon>
        <taxon>Sordariales</taxon>
        <taxon>Schizotheciaceae</taxon>
        <taxon>Schizothecium</taxon>
    </lineage>
</organism>
<evidence type="ECO:0000313" key="2">
    <source>
        <dbReference type="EMBL" id="KAK0741350.1"/>
    </source>
</evidence>
<dbReference type="Proteomes" id="UP001172155">
    <property type="component" value="Unassembled WGS sequence"/>
</dbReference>
<sequence length="373" mass="40326">MDAPSRRPRQAVHHFSLRYLVIPPILLALLTGWTLWAHSDTNIYMLYSQCHARSRVPFLSHIPVLGSPLCFLVSFFQEALSGVRASAIMAVVLSLIAGLLTVSTVEAARICNAPSLLIAYPTGAWLVFSLLGGAIAWQLLIIPAFFHRARAILAARARGPVELVGPADPTFGESMRHLTKVAETVAIPAGVALGFIVPSVVVLVVDDPVAILVWLFFPVWVSLIRQAVRRGMLALEERWHSTFHLESNPGAMVGMYAVPIACSVLAHGWLVWSLVAGADDRREMTRATIKCIVIDLFFISLTVLYWVGVEAGWRVAAVMTGVSVVLGPGAGVCIGWIYREAAVDPDRSVTVVAVGGRTTPEGDGPGEETPLLR</sequence>
<feature type="transmembrane region" description="Helical" evidence="1">
    <location>
        <begin position="249"/>
        <end position="275"/>
    </location>
</feature>
<feature type="transmembrane region" description="Helical" evidence="1">
    <location>
        <begin position="315"/>
        <end position="338"/>
    </location>
</feature>
<feature type="transmembrane region" description="Helical" evidence="1">
    <location>
        <begin position="125"/>
        <end position="146"/>
    </location>
</feature>
<evidence type="ECO:0000313" key="3">
    <source>
        <dbReference type="Proteomes" id="UP001172155"/>
    </source>
</evidence>
<keyword evidence="1" id="KW-0472">Membrane</keyword>
<feature type="transmembrane region" description="Helical" evidence="1">
    <location>
        <begin position="58"/>
        <end position="76"/>
    </location>
</feature>
<feature type="transmembrane region" description="Helical" evidence="1">
    <location>
        <begin position="185"/>
        <end position="205"/>
    </location>
</feature>
<keyword evidence="1" id="KW-1133">Transmembrane helix</keyword>
<feature type="transmembrane region" description="Helical" evidence="1">
    <location>
        <begin position="211"/>
        <end position="228"/>
    </location>
</feature>
<reference evidence="2" key="1">
    <citation type="submission" date="2023-06" db="EMBL/GenBank/DDBJ databases">
        <title>Genome-scale phylogeny and comparative genomics of the fungal order Sordariales.</title>
        <authorList>
            <consortium name="Lawrence Berkeley National Laboratory"/>
            <person name="Hensen N."/>
            <person name="Bonometti L."/>
            <person name="Westerberg I."/>
            <person name="Brannstrom I.O."/>
            <person name="Guillou S."/>
            <person name="Cros-Aarteil S."/>
            <person name="Calhoun S."/>
            <person name="Haridas S."/>
            <person name="Kuo A."/>
            <person name="Mondo S."/>
            <person name="Pangilinan J."/>
            <person name="Riley R."/>
            <person name="LaButti K."/>
            <person name="Andreopoulos B."/>
            <person name="Lipzen A."/>
            <person name="Chen C."/>
            <person name="Yanf M."/>
            <person name="Daum C."/>
            <person name="Ng V."/>
            <person name="Clum A."/>
            <person name="Steindorff A."/>
            <person name="Ohm R."/>
            <person name="Martin F."/>
            <person name="Silar P."/>
            <person name="Natvig D."/>
            <person name="Lalanne C."/>
            <person name="Gautier V."/>
            <person name="Ament-velasquez S.L."/>
            <person name="Kruys A."/>
            <person name="Hutchinson M.I."/>
            <person name="Powell A.J."/>
            <person name="Barry K."/>
            <person name="Miller A.N."/>
            <person name="Grigoriev I.V."/>
            <person name="Debuchy R."/>
            <person name="Gladieux P."/>
            <person name="Thoren M.H."/>
            <person name="Johannesson H."/>
        </authorList>
    </citation>
    <scope>NUCLEOTIDE SEQUENCE</scope>
    <source>
        <strain evidence="2">SMH3187-1</strain>
    </source>
</reference>
<name>A0AA40EL83_9PEZI</name>
<keyword evidence="3" id="KW-1185">Reference proteome</keyword>
<gene>
    <name evidence="2" type="ORF">B0T18DRAFT_440654</name>
</gene>
<feature type="transmembrane region" description="Helical" evidence="1">
    <location>
        <begin position="287"/>
        <end position="308"/>
    </location>
</feature>
<proteinExistence type="predicted"/>
<keyword evidence="1" id="KW-0812">Transmembrane</keyword>
<dbReference type="EMBL" id="JAUKUD010000006">
    <property type="protein sequence ID" value="KAK0741350.1"/>
    <property type="molecule type" value="Genomic_DNA"/>
</dbReference>
<feature type="transmembrane region" description="Helical" evidence="1">
    <location>
        <begin position="20"/>
        <end position="38"/>
    </location>
</feature>